<accession>A0A023B5V1</accession>
<name>A0A023B5V1_GRENI</name>
<feature type="transmembrane region" description="Helical" evidence="2">
    <location>
        <begin position="158"/>
        <end position="182"/>
    </location>
</feature>
<protein>
    <submittedName>
        <fullName evidence="3">Transmembrane protein</fullName>
    </submittedName>
</protein>
<comment type="caution">
    <text evidence="3">The sequence shown here is derived from an EMBL/GenBank/DDBJ whole genome shotgun (WGS) entry which is preliminary data.</text>
</comment>
<dbReference type="GeneID" id="22913102"/>
<dbReference type="EMBL" id="AFNH02000654">
    <property type="protein sequence ID" value="EZG63298.1"/>
    <property type="molecule type" value="Genomic_DNA"/>
</dbReference>
<evidence type="ECO:0000313" key="3">
    <source>
        <dbReference type="EMBL" id="EZG63298.1"/>
    </source>
</evidence>
<dbReference type="RefSeq" id="XP_011130690.1">
    <property type="nucleotide sequence ID" value="XM_011132388.1"/>
</dbReference>
<feature type="transmembrane region" description="Helical" evidence="2">
    <location>
        <begin position="71"/>
        <end position="93"/>
    </location>
</feature>
<proteinExistence type="predicted"/>
<keyword evidence="2 3" id="KW-0812">Transmembrane</keyword>
<feature type="compositionally biased region" description="Low complexity" evidence="1">
    <location>
        <begin position="259"/>
        <end position="275"/>
    </location>
</feature>
<dbReference type="Proteomes" id="UP000019763">
    <property type="component" value="Unassembled WGS sequence"/>
</dbReference>
<dbReference type="AlphaFoldDB" id="A0A023B5V1"/>
<keyword evidence="2" id="KW-0472">Membrane</keyword>
<feature type="transmembrane region" description="Helical" evidence="2">
    <location>
        <begin position="202"/>
        <end position="222"/>
    </location>
</feature>
<evidence type="ECO:0000313" key="4">
    <source>
        <dbReference type="Proteomes" id="UP000019763"/>
    </source>
</evidence>
<keyword evidence="2" id="KW-1133">Transmembrane helix</keyword>
<sequence>MQAGEEYFPSQYVTNKPSLEDALRGDGEVAIEMNLEVSVVYFSIVTLLSLLWSVSTLVTLLQPLISLECRAFWQFVLSSLTLMVAVLGLVLTYNGNGYTRDVFYDARSGQSFSVTAVSPGPFGLRDSIDISVKDSSGQPMLRPGELDSRHISRAEVQVLYALFGQQTTICLVLFGLTSVAWWDTARWLPWNRTGYQLSSDPFPGNLTALGIAAVNLLGFVFFNQKLPPNRRYQCILKRSLSSITPLLFDHDTDQDEVPPRQSSSPGRISSPGRVPVPTLPEHTPPEHIPGQTSPQRSDSWSPAQIAHPGHRPPPPTGATELSHSTTPPSALEMVGLVRNETRNNDVVRTSGRESPVGRTSGRESPVGRAPSRQSLSRQSLPRQSGSDTGRSPRVTHLTTSRTSFGSIEDSHAVDPHTVLYGEPPPYARPEDLTAEHLTAEHLSDPPTGHILYEATSSGEDSGSRFRSGEGPDDLQPTFITRSLGINDYTPLRG</sequence>
<evidence type="ECO:0000256" key="2">
    <source>
        <dbReference type="SAM" id="Phobius"/>
    </source>
</evidence>
<feature type="compositionally biased region" description="Polar residues" evidence="1">
    <location>
        <begin position="290"/>
        <end position="302"/>
    </location>
</feature>
<organism evidence="3 4">
    <name type="scientific">Gregarina niphandrodes</name>
    <name type="common">Septate eugregarine</name>
    <dbReference type="NCBI Taxonomy" id="110365"/>
    <lineage>
        <taxon>Eukaryota</taxon>
        <taxon>Sar</taxon>
        <taxon>Alveolata</taxon>
        <taxon>Apicomplexa</taxon>
        <taxon>Conoidasida</taxon>
        <taxon>Gregarinasina</taxon>
        <taxon>Eugregarinorida</taxon>
        <taxon>Gregarinidae</taxon>
        <taxon>Gregarina</taxon>
    </lineage>
</organism>
<gene>
    <name evidence="3" type="ORF">GNI_087030</name>
</gene>
<dbReference type="VEuPathDB" id="CryptoDB:GNI_087030"/>
<feature type="compositionally biased region" description="Polar residues" evidence="1">
    <location>
        <begin position="319"/>
        <end position="328"/>
    </location>
</feature>
<evidence type="ECO:0000256" key="1">
    <source>
        <dbReference type="SAM" id="MobiDB-lite"/>
    </source>
</evidence>
<feature type="region of interest" description="Disordered" evidence="1">
    <location>
        <begin position="249"/>
        <end position="403"/>
    </location>
</feature>
<reference evidence="3" key="1">
    <citation type="submission" date="2013-12" db="EMBL/GenBank/DDBJ databases">
        <authorList>
            <person name="Omoto C.K."/>
            <person name="Sibley D."/>
            <person name="Venepally P."/>
            <person name="Hadjithomas M."/>
            <person name="Karamycheva S."/>
            <person name="Brunk B."/>
            <person name="Roos D."/>
            <person name="Caler E."/>
            <person name="Lorenzi H."/>
        </authorList>
    </citation>
    <scope>NUCLEOTIDE SEQUENCE</scope>
</reference>
<feature type="compositionally biased region" description="Low complexity" evidence="1">
    <location>
        <begin position="370"/>
        <end position="384"/>
    </location>
</feature>
<keyword evidence="4" id="KW-1185">Reference proteome</keyword>
<feature type="transmembrane region" description="Helical" evidence="2">
    <location>
        <begin position="39"/>
        <end position="65"/>
    </location>
</feature>
<feature type="region of interest" description="Disordered" evidence="1">
    <location>
        <begin position="442"/>
        <end position="478"/>
    </location>
</feature>